<comment type="caution">
    <text evidence="2">The sequence shown here is derived from an EMBL/GenBank/DDBJ whole genome shotgun (WGS) entry which is preliminary data.</text>
</comment>
<gene>
    <name evidence="2" type="ORF">SLS55_000056</name>
</gene>
<keyword evidence="1" id="KW-0812">Transmembrane</keyword>
<name>A0ABR3CT94_9PEZI</name>
<dbReference type="Proteomes" id="UP001430584">
    <property type="component" value="Unassembled WGS sequence"/>
</dbReference>
<dbReference type="EMBL" id="JAJVCZ030000001">
    <property type="protein sequence ID" value="KAL0264112.1"/>
    <property type="molecule type" value="Genomic_DNA"/>
</dbReference>
<dbReference type="PANTHER" id="PTHR35395">
    <property type="entry name" value="DUF6536 DOMAIN-CONTAINING PROTEIN"/>
    <property type="match status" value="1"/>
</dbReference>
<feature type="transmembrane region" description="Helical" evidence="1">
    <location>
        <begin position="74"/>
        <end position="95"/>
    </location>
</feature>
<organism evidence="2 3">
    <name type="scientific">Diplodia seriata</name>
    <dbReference type="NCBI Taxonomy" id="420778"/>
    <lineage>
        <taxon>Eukaryota</taxon>
        <taxon>Fungi</taxon>
        <taxon>Dikarya</taxon>
        <taxon>Ascomycota</taxon>
        <taxon>Pezizomycotina</taxon>
        <taxon>Dothideomycetes</taxon>
        <taxon>Dothideomycetes incertae sedis</taxon>
        <taxon>Botryosphaeriales</taxon>
        <taxon>Botryosphaeriaceae</taxon>
        <taxon>Diplodia</taxon>
    </lineage>
</organism>
<keyword evidence="1" id="KW-0472">Membrane</keyword>
<evidence type="ECO:0000256" key="1">
    <source>
        <dbReference type="SAM" id="Phobius"/>
    </source>
</evidence>
<dbReference type="RefSeq" id="XP_066636852.1">
    <property type="nucleotide sequence ID" value="XM_066771573.1"/>
</dbReference>
<accession>A0ABR3CT94</accession>
<protein>
    <submittedName>
        <fullName evidence="2">Uncharacterized protein</fullName>
    </submittedName>
</protein>
<evidence type="ECO:0000313" key="2">
    <source>
        <dbReference type="EMBL" id="KAL0264112.1"/>
    </source>
</evidence>
<reference evidence="2 3" key="1">
    <citation type="submission" date="2024-02" db="EMBL/GenBank/DDBJ databases">
        <title>De novo assembly and annotation of 12 fungi associated with fruit tree decline syndrome in Ontario, Canada.</title>
        <authorList>
            <person name="Sulman M."/>
            <person name="Ellouze W."/>
            <person name="Ilyukhin E."/>
        </authorList>
    </citation>
    <scope>NUCLEOTIDE SEQUENCE [LARGE SCALE GENOMIC DNA]</scope>
    <source>
        <strain evidence="2 3">FDS-637</strain>
    </source>
</reference>
<feature type="transmembrane region" description="Helical" evidence="1">
    <location>
        <begin position="18"/>
        <end position="37"/>
    </location>
</feature>
<dbReference type="PANTHER" id="PTHR35395:SF1">
    <property type="entry name" value="DUF6536 DOMAIN-CONTAINING PROTEIN"/>
    <property type="match status" value="1"/>
</dbReference>
<keyword evidence="3" id="KW-1185">Reference proteome</keyword>
<evidence type="ECO:0000313" key="3">
    <source>
        <dbReference type="Proteomes" id="UP001430584"/>
    </source>
</evidence>
<sequence length="318" mass="34774">MVTTGDTIAEFLKRPEHAAAIIIGVSLFIKSILWFQLESLSISIPSLWRYGLGKTNSYALIGGTLGDAQGATGFLIQVLFANSFQLLVSLCYLFANRLLTTQVATAEWLRFLDEKKPLRVSSPEGMQRSSYMLSLPWRFAAPAVVAFVLLHWLVSTSVFLVQITAYASGPDAQRIRASDASRIGFSPIGILCAVCAGVLVLAALIGIGFRKYGDVSESLVRIATCSSGISALCRPSDEDDEAWLFPVSLGVVADGGDERMTFSSDVHLTRPLEGSELWLPVVHEPKSFLNGKRTLENGFKGFWTGLTTIWDSLRKKLF</sequence>
<feature type="transmembrane region" description="Helical" evidence="1">
    <location>
        <begin position="183"/>
        <end position="209"/>
    </location>
</feature>
<keyword evidence="1" id="KW-1133">Transmembrane helix</keyword>
<proteinExistence type="predicted"/>
<feature type="transmembrane region" description="Helical" evidence="1">
    <location>
        <begin position="139"/>
        <end position="163"/>
    </location>
</feature>
<dbReference type="GeneID" id="92004141"/>